<feature type="non-terminal residue" evidence="11">
    <location>
        <position position="690"/>
    </location>
</feature>
<evidence type="ECO:0000256" key="6">
    <source>
        <dbReference type="ARBA" id="ARBA00023136"/>
    </source>
</evidence>
<evidence type="ECO:0000259" key="10">
    <source>
        <dbReference type="Pfam" id="PF00622"/>
    </source>
</evidence>
<organism evidence="11 12">
    <name type="scientific">Porites lobata</name>
    <dbReference type="NCBI Taxonomy" id="104759"/>
    <lineage>
        <taxon>Eukaryota</taxon>
        <taxon>Metazoa</taxon>
        <taxon>Cnidaria</taxon>
        <taxon>Anthozoa</taxon>
        <taxon>Hexacorallia</taxon>
        <taxon>Scleractinia</taxon>
        <taxon>Fungiina</taxon>
        <taxon>Poritidae</taxon>
        <taxon>Porites</taxon>
    </lineage>
</organism>
<dbReference type="Gene3D" id="2.60.120.920">
    <property type="match status" value="1"/>
</dbReference>
<comment type="subcellular location">
    <subcellularLocation>
        <location evidence="1">Membrane</location>
        <topology evidence="1">Multi-pass membrane protein</topology>
    </subcellularLocation>
</comment>
<evidence type="ECO:0000256" key="1">
    <source>
        <dbReference type="ARBA" id="ARBA00004141"/>
    </source>
</evidence>
<dbReference type="InterPro" id="IPR005821">
    <property type="entry name" value="Ion_trans_dom"/>
</dbReference>
<dbReference type="SUPFAM" id="SSF49899">
    <property type="entry name" value="Concanavalin A-like lectins/glucanases"/>
    <property type="match status" value="1"/>
</dbReference>
<evidence type="ECO:0000313" key="12">
    <source>
        <dbReference type="Proteomes" id="UP001159405"/>
    </source>
</evidence>
<keyword evidence="2" id="KW-0813">Transport</keyword>
<feature type="domain" description="Ion transport" evidence="9">
    <location>
        <begin position="148"/>
        <end position="399"/>
    </location>
</feature>
<evidence type="ECO:0000259" key="9">
    <source>
        <dbReference type="Pfam" id="PF00520"/>
    </source>
</evidence>
<name>A0ABN8PBC1_9CNID</name>
<dbReference type="InterPro" id="IPR013320">
    <property type="entry name" value="ConA-like_dom_sf"/>
</dbReference>
<dbReference type="PANTHER" id="PTHR10117:SF54">
    <property type="entry name" value="TRANSIENT RECEPTOR POTENTIAL-GAMMA PROTEIN"/>
    <property type="match status" value="1"/>
</dbReference>
<accession>A0ABN8PBC1</accession>
<dbReference type="InterPro" id="IPR002153">
    <property type="entry name" value="TRPC_channel"/>
</dbReference>
<feature type="domain" description="SPRY" evidence="10">
    <location>
        <begin position="554"/>
        <end position="680"/>
    </location>
</feature>
<feature type="transmembrane region" description="Helical" evidence="8">
    <location>
        <begin position="290"/>
        <end position="310"/>
    </location>
</feature>
<keyword evidence="5" id="KW-0406">Ion transport</keyword>
<dbReference type="Pfam" id="PF00622">
    <property type="entry name" value="SPRY"/>
    <property type="match status" value="1"/>
</dbReference>
<keyword evidence="12" id="KW-1185">Reference proteome</keyword>
<feature type="transmembrane region" description="Helical" evidence="8">
    <location>
        <begin position="243"/>
        <end position="263"/>
    </location>
</feature>
<evidence type="ECO:0000256" key="7">
    <source>
        <dbReference type="ARBA" id="ARBA00023303"/>
    </source>
</evidence>
<dbReference type="PRINTS" id="PR01097">
    <property type="entry name" value="TRNSRECEPTRP"/>
</dbReference>
<feature type="transmembrane region" description="Helical" evidence="8">
    <location>
        <begin position="32"/>
        <end position="51"/>
    </location>
</feature>
<feature type="non-terminal residue" evidence="11">
    <location>
        <position position="1"/>
    </location>
</feature>
<dbReference type="PANTHER" id="PTHR10117">
    <property type="entry name" value="TRANSIENT RECEPTOR POTENTIAL CHANNEL"/>
    <property type="match status" value="1"/>
</dbReference>
<gene>
    <name evidence="11" type="ORF">PLOB_00038978</name>
</gene>
<feature type="transmembrane region" description="Helical" evidence="8">
    <location>
        <begin position="137"/>
        <end position="165"/>
    </location>
</feature>
<evidence type="ECO:0000256" key="3">
    <source>
        <dbReference type="ARBA" id="ARBA00022692"/>
    </source>
</evidence>
<proteinExistence type="predicted"/>
<evidence type="ECO:0000256" key="2">
    <source>
        <dbReference type="ARBA" id="ARBA00022448"/>
    </source>
</evidence>
<keyword evidence="6 8" id="KW-0472">Membrane</keyword>
<dbReference type="Pfam" id="PF00520">
    <property type="entry name" value="Ion_trans"/>
    <property type="match status" value="1"/>
</dbReference>
<evidence type="ECO:0000256" key="8">
    <source>
        <dbReference type="SAM" id="Phobius"/>
    </source>
</evidence>
<comment type="caution">
    <text evidence="11">The sequence shown here is derived from an EMBL/GenBank/DDBJ whole genome shotgun (WGS) entry which is preliminary data.</text>
</comment>
<keyword evidence="3 8" id="KW-0812">Transmembrane</keyword>
<feature type="transmembrane region" description="Helical" evidence="8">
    <location>
        <begin position="213"/>
        <end position="231"/>
    </location>
</feature>
<protein>
    <submittedName>
        <fullName evidence="11">Uncharacterized protein</fullName>
    </submittedName>
</protein>
<keyword evidence="4 8" id="KW-1133">Transmembrane helix</keyword>
<dbReference type="EMBL" id="CALNXK010000059">
    <property type="protein sequence ID" value="CAH3137407.1"/>
    <property type="molecule type" value="Genomic_DNA"/>
</dbReference>
<dbReference type="Proteomes" id="UP001159405">
    <property type="component" value="Unassembled WGS sequence"/>
</dbReference>
<evidence type="ECO:0000313" key="11">
    <source>
        <dbReference type="EMBL" id="CAH3137407.1"/>
    </source>
</evidence>
<dbReference type="InterPro" id="IPR003877">
    <property type="entry name" value="SPRY_dom"/>
</dbReference>
<evidence type="ECO:0000256" key="5">
    <source>
        <dbReference type="ARBA" id="ARBA00023065"/>
    </source>
</evidence>
<sequence length="690" mass="79555">QFLTHPAVHSELNRKWHGRSLMDKCKGWELTILKFWCLFDLVFSPILLALFSQRKNSRGTVPVPYVHPPNDLETNFRKISVLPVLGRVLEKVQIMLDKDAFRVKENKHAFIYVAEKYLAYVTSPYFKFFRDTLSYTILLLLHYAICLSPSTIAFSGLEWTILVFYMGRFLVELKQIWDIKVWFRLSRHEGNKAHQSSSCKILSLYCSDLWNKFDFASLVVYFILLILRIVTWVNGGSATNNRALLIAGYLYSFNTLCLTIRAFGQVMEQPRDVGTIQIALFGILKDVRTVWWQFIAVILAFSMAITKIYMSERSFIANESARVEIACKEPGLSCWWTIFCDLGWSLLDRSEGSGLMISVDPTSTILAELLYAAFLVLGVVLLINMLIALLSNTYQKTEDNAIMEWSFKRAITIQTFDGYDPIPVPFNTIYRIFKLLRSTFRLKNSSLGKLVKQLEEKYFAKYTNSFPITDERKVECVWQETQRNRQMISQILSTIFASQIGDRQTLCSSQNVKKPGIRIEGPLLTFECREGCKFRARHIHGARYSQRLSREFPYFEVTILEAGKIMWLGIGIVDEQYPTIKMPGWYEESVGYHTDDGNIFHNYPFEEGAKATKGPAMARRGDRIRCTVLFEEEPDEDGKIPVFFTLNGRKIVLQSGESRFLMDFKKPLFPFIGMTKGSSVLTKVRTSRTP</sequence>
<evidence type="ECO:0000256" key="4">
    <source>
        <dbReference type="ARBA" id="ARBA00022989"/>
    </source>
</evidence>
<reference evidence="11 12" key="1">
    <citation type="submission" date="2022-05" db="EMBL/GenBank/DDBJ databases">
        <authorList>
            <consortium name="Genoscope - CEA"/>
            <person name="William W."/>
        </authorList>
    </citation>
    <scope>NUCLEOTIDE SEQUENCE [LARGE SCALE GENOMIC DNA]</scope>
</reference>
<dbReference type="InterPro" id="IPR043136">
    <property type="entry name" value="B30.2/SPRY_sf"/>
</dbReference>
<keyword evidence="7" id="KW-0407">Ion channel</keyword>
<feature type="transmembrane region" description="Helical" evidence="8">
    <location>
        <begin position="369"/>
        <end position="390"/>
    </location>
</feature>